<organism evidence="1 2">
    <name type="scientific">Bradyrhizobium quebecense</name>
    <dbReference type="NCBI Taxonomy" id="2748629"/>
    <lineage>
        <taxon>Bacteria</taxon>
        <taxon>Pseudomonadati</taxon>
        <taxon>Pseudomonadota</taxon>
        <taxon>Alphaproteobacteria</taxon>
        <taxon>Hyphomicrobiales</taxon>
        <taxon>Nitrobacteraceae</taxon>
        <taxon>Bradyrhizobium</taxon>
    </lineage>
</organism>
<evidence type="ECO:0000313" key="2">
    <source>
        <dbReference type="Proteomes" id="UP000692816"/>
    </source>
</evidence>
<protein>
    <submittedName>
        <fullName evidence="1">Uncharacterized protein</fullName>
    </submittedName>
</protein>
<sequence length="72" mass="7855">MLHVKLGHKSIQLDAGKAMDGTLDQAERVHIVRAPERSGWRVRGVNGVAGQLGVKPTTLESRMEQLGIVQAR</sequence>
<keyword evidence="2" id="KW-1185">Reference proteome</keyword>
<accession>A0ACD3VLY8</accession>
<dbReference type="EMBL" id="CP088282">
    <property type="protein sequence ID" value="UGY07398.1"/>
    <property type="molecule type" value="Genomic_DNA"/>
</dbReference>
<reference evidence="1 2" key="1">
    <citation type="journal article" date="2021" name="Int. J. Syst. Evol. Microbiol.">
        <title>Bradyrhizobium septentrionale sp. nov. (sv. septentrionale) and Bradyrhizobium quebecense sp. nov. (sv. septentrionale) associated with legumes native to Canada possess rearranged symbiosis genes and numerous insertion sequences.</title>
        <authorList>
            <person name="Bromfield E.S.P."/>
            <person name="Cloutier S."/>
        </authorList>
    </citation>
    <scope>NUCLEOTIDE SEQUENCE [LARGE SCALE GENOMIC DNA]</scope>
    <source>
        <strain evidence="1 2">12S5</strain>
    </source>
</reference>
<evidence type="ECO:0000313" key="1">
    <source>
        <dbReference type="EMBL" id="UGY07398.1"/>
    </source>
</evidence>
<gene>
    <name evidence="1" type="ORF">J4P68_0014915</name>
</gene>
<proteinExistence type="predicted"/>
<name>A0ACD3VLY8_9BRAD</name>
<dbReference type="Proteomes" id="UP000692816">
    <property type="component" value="Chromosome"/>
</dbReference>